<dbReference type="GO" id="GO:0009279">
    <property type="term" value="C:cell outer membrane"/>
    <property type="evidence" value="ECO:0007669"/>
    <property type="project" value="UniProtKB-SubCell"/>
</dbReference>
<dbReference type="InterPro" id="IPR006665">
    <property type="entry name" value="OmpA-like"/>
</dbReference>
<evidence type="ECO:0000313" key="8">
    <source>
        <dbReference type="EMBL" id="PWS38603.1"/>
    </source>
</evidence>
<dbReference type="PRINTS" id="PR01021">
    <property type="entry name" value="OMPADOMAIN"/>
</dbReference>
<dbReference type="InterPro" id="IPR050330">
    <property type="entry name" value="Bact_OuterMem_StrucFunc"/>
</dbReference>
<protein>
    <submittedName>
        <fullName evidence="8">OmpA family protein</fullName>
    </submittedName>
</protein>
<dbReference type="InterPro" id="IPR036737">
    <property type="entry name" value="OmpA-like_sf"/>
</dbReference>
<dbReference type="Pfam" id="PF00691">
    <property type="entry name" value="OmpA"/>
    <property type="match status" value="1"/>
</dbReference>
<feature type="signal peptide" evidence="6">
    <location>
        <begin position="1"/>
        <end position="25"/>
    </location>
</feature>
<gene>
    <name evidence="8" type="ORF">DFH01_04830</name>
</gene>
<feature type="domain" description="OmpA-like" evidence="7">
    <location>
        <begin position="74"/>
        <end position="195"/>
    </location>
</feature>
<dbReference type="SUPFAM" id="SSF103088">
    <property type="entry name" value="OmpA-like"/>
    <property type="match status" value="1"/>
</dbReference>
<evidence type="ECO:0000256" key="6">
    <source>
        <dbReference type="SAM" id="SignalP"/>
    </source>
</evidence>
<dbReference type="PROSITE" id="PS51123">
    <property type="entry name" value="OMPA_2"/>
    <property type="match status" value="1"/>
</dbReference>
<dbReference type="RefSeq" id="WP_109869224.1">
    <property type="nucleotide sequence ID" value="NZ_QGNA01000001.1"/>
</dbReference>
<evidence type="ECO:0000256" key="3">
    <source>
        <dbReference type="ARBA" id="ARBA00023237"/>
    </source>
</evidence>
<keyword evidence="2 4" id="KW-0472">Membrane</keyword>
<comment type="caution">
    <text evidence="8">The sequence shown here is derived from an EMBL/GenBank/DDBJ whole genome shotgun (WGS) entry which is preliminary data.</text>
</comment>
<keyword evidence="3" id="KW-0998">Cell outer membrane</keyword>
<dbReference type="InterPro" id="IPR006664">
    <property type="entry name" value="OMP_bac"/>
</dbReference>
<organism evidence="8 9">
    <name type="scientific">Falsiroseomonas bella</name>
    <dbReference type="NCBI Taxonomy" id="2184016"/>
    <lineage>
        <taxon>Bacteria</taxon>
        <taxon>Pseudomonadati</taxon>
        <taxon>Pseudomonadota</taxon>
        <taxon>Alphaproteobacteria</taxon>
        <taxon>Acetobacterales</taxon>
        <taxon>Roseomonadaceae</taxon>
        <taxon>Falsiroseomonas</taxon>
    </lineage>
</organism>
<accession>A0A317FJ12</accession>
<evidence type="ECO:0000256" key="2">
    <source>
        <dbReference type="ARBA" id="ARBA00023136"/>
    </source>
</evidence>
<name>A0A317FJ12_9PROT</name>
<dbReference type="OrthoDB" id="9782229at2"/>
<dbReference type="EMBL" id="QGNA01000001">
    <property type="protein sequence ID" value="PWS38603.1"/>
    <property type="molecule type" value="Genomic_DNA"/>
</dbReference>
<dbReference type="Gene3D" id="3.30.1330.60">
    <property type="entry name" value="OmpA-like domain"/>
    <property type="match status" value="1"/>
</dbReference>
<evidence type="ECO:0000313" key="9">
    <source>
        <dbReference type="Proteomes" id="UP000245765"/>
    </source>
</evidence>
<dbReference type="AlphaFoldDB" id="A0A317FJ12"/>
<evidence type="ECO:0000256" key="5">
    <source>
        <dbReference type="SAM" id="MobiDB-lite"/>
    </source>
</evidence>
<reference evidence="9" key="1">
    <citation type="submission" date="2018-05" db="EMBL/GenBank/DDBJ databases">
        <authorList>
            <person name="Du Z."/>
            <person name="Wang X."/>
        </authorList>
    </citation>
    <scope>NUCLEOTIDE SEQUENCE [LARGE SCALE GENOMIC DNA]</scope>
    <source>
        <strain evidence="9">CQN31</strain>
    </source>
</reference>
<dbReference type="CDD" id="cd07185">
    <property type="entry name" value="OmpA_C-like"/>
    <property type="match status" value="1"/>
</dbReference>
<comment type="subcellular location">
    <subcellularLocation>
        <location evidence="1">Cell outer membrane</location>
    </subcellularLocation>
</comment>
<feature type="region of interest" description="Disordered" evidence="5">
    <location>
        <begin position="26"/>
        <end position="49"/>
    </location>
</feature>
<dbReference type="PANTHER" id="PTHR30329">
    <property type="entry name" value="STATOR ELEMENT OF FLAGELLAR MOTOR COMPLEX"/>
    <property type="match status" value="1"/>
</dbReference>
<feature type="region of interest" description="Disordered" evidence="5">
    <location>
        <begin position="155"/>
        <end position="195"/>
    </location>
</feature>
<feature type="chain" id="PRO_5016463561" evidence="6">
    <location>
        <begin position="26"/>
        <end position="195"/>
    </location>
</feature>
<keyword evidence="6" id="KW-0732">Signal</keyword>
<evidence type="ECO:0000259" key="7">
    <source>
        <dbReference type="PROSITE" id="PS51123"/>
    </source>
</evidence>
<dbReference type="PANTHER" id="PTHR30329:SF21">
    <property type="entry name" value="LIPOPROTEIN YIAD-RELATED"/>
    <property type="match status" value="1"/>
</dbReference>
<evidence type="ECO:0000256" key="4">
    <source>
        <dbReference type="PROSITE-ProRule" id="PRU00473"/>
    </source>
</evidence>
<proteinExistence type="predicted"/>
<dbReference type="Proteomes" id="UP000245765">
    <property type="component" value="Unassembled WGS sequence"/>
</dbReference>
<sequence>MRAIHLPILACAVILPAAMPEAQEAATGTVQMQAPAPEPRGVTVEQGGRPLTGVVPRGAAVDITGANVVVEEGPRTTRLTVNNDVLFDFDKAELRPQAEAALRRVAEIIRQRGPRAVRIVGHTDAIGSDAYNQQLSERRARSVMGWLTAHAEGLPPVQAVGRGESDPVAPNTTPAGADNPAGRQQNRRVEVLLER</sequence>
<evidence type="ECO:0000256" key="1">
    <source>
        <dbReference type="ARBA" id="ARBA00004442"/>
    </source>
</evidence>
<keyword evidence="9" id="KW-1185">Reference proteome</keyword>